<feature type="domain" description="Microcystin LR degradation protein MlrC C-terminal" evidence="1">
    <location>
        <begin position="156"/>
        <end position="259"/>
    </location>
</feature>
<protein>
    <submittedName>
        <fullName evidence="3">Uncharacterized protein</fullName>
    </submittedName>
</protein>
<organism evidence="3">
    <name type="scientific">marine sediment metagenome</name>
    <dbReference type="NCBI Taxonomy" id="412755"/>
    <lineage>
        <taxon>unclassified sequences</taxon>
        <taxon>metagenomes</taxon>
        <taxon>ecological metagenomes</taxon>
    </lineage>
</organism>
<sequence>FIVKRYPHYDSRLQGERAARIMIRTLRGTYQPVMATRKPGVITPSVFQGTGVSPAMEIMERARRWEDRRPDVFVSVAFGFAYADVPDVGATVMVVTYQNQNLADEIADDMAEYIWRMRKVFAGKILPKTKEGVRLSIEAAKEGKTPVVIADHSDRTGNSTHILGELIRQSAKNFCIATIADEKAINSIKEKGLKAGDRISLNVGGYADQFAGNPVEINGKLEYFGNYDHFDEVAVLVFGNNNRVIVTPRLHQVTTPHIFN</sequence>
<feature type="domain" description="Microcystin LR degradation protein MlrC N-terminal" evidence="2">
    <location>
        <begin position="3"/>
        <end position="126"/>
    </location>
</feature>
<dbReference type="InterPro" id="IPR015995">
    <property type="entry name" value="MlrC_N"/>
</dbReference>
<evidence type="ECO:0000259" key="1">
    <source>
        <dbReference type="Pfam" id="PF07171"/>
    </source>
</evidence>
<evidence type="ECO:0000259" key="2">
    <source>
        <dbReference type="Pfam" id="PF07364"/>
    </source>
</evidence>
<accession>X1U362</accession>
<comment type="caution">
    <text evidence="3">The sequence shown here is derived from an EMBL/GenBank/DDBJ whole genome shotgun (WGS) entry which is preliminary data.</text>
</comment>
<dbReference type="AlphaFoldDB" id="X1U362"/>
<dbReference type="InterPro" id="IPR010799">
    <property type="entry name" value="MlrC_C"/>
</dbReference>
<gene>
    <name evidence="3" type="ORF">S12H4_42128</name>
</gene>
<dbReference type="Pfam" id="PF07364">
    <property type="entry name" value="DUF1485"/>
    <property type="match status" value="1"/>
</dbReference>
<dbReference type="Pfam" id="PF07171">
    <property type="entry name" value="MlrC_C"/>
    <property type="match status" value="1"/>
</dbReference>
<reference evidence="3" key="1">
    <citation type="journal article" date="2014" name="Front. Microbiol.">
        <title>High frequency of phylogenetically diverse reductive dehalogenase-homologous genes in deep subseafloor sedimentary metagenomes.</title>
        <authorList>
            <person name="Kawai M."/>
            <person name="Futagami T."/>
            <person name="Toyoda A."/>
            <person name="Takaki Y."/>
            <person name="Nishi S."/>
            <person name="Hori S."/>
            <person name="Arai W."/>
            <person name="Tsubouchi T."/>
            <person name="Morono Y."/>
            <person name="Uchiyama I."/>
            <person name="Ito T."/>
            <person name="Fujiyama A."/>
            <person name="Inagaki F."/>
            <person name="Takami H."/>
        </authorList>
    </citation>
    <scope>NUCLEOTIDE SEQUENCE</scope>
    <source>
        <strain evidence="3">Expedition CK06-06</strain>
    </source>
</reference>
<name>X1U362_9ZZZZ</name>
<feature type="non-terminal residue" evidence="3">
    <location>
        <position position="260"/>
    </location>
</feature>
<feature type="non-terminal residue" evidence="3">
    <location>
        <position position="1"/>
    </location>
</feature>
<dbReference type="EMBL" id="BARW01025746">
    <property type="protein sequence ID" value="GAJ11973.1"/>
    <property type="molecule type" value="Genomic_DNA"/>
</dbReference>
<proteinExistence type="predicted"/>
<evidence type="ECO:0000313" key="3">
    <source>
        <dbReference type="EMBL" id="GAJ11973.1"/>
    </source>
</evidence>